<dbReference type="Pfam" id="PF26325">
    <property type="entry name" value="YhjD"/>
    <property type="match status" value="1"/>
</dbReference>
<reference evidence="1" key="1">
    <citation type="submission" date="2009-10" db="EMBL/GenBank/DDBJ databases">
        <title>Complete sequence of Bacillus selenitireducens MLS10.</title>
        <authorList>
            <consortium name="US DOE Joint Genome Institute"/>
            <person name="Lucas S."/>
            <person name="Copeland A."/>
            <person name="Lapidus A."/>
            <person name="Glavina del Rio T."/>
            <person name="Dalin E."/>
            <person name="Tice H."/>
            <person name="Bruce D."/>
            <person name="Goodwin L."/>
            <person name="Pitluck S."/>
            <person name="Sims D."/>
            <person name="Brettin T."/>
            <person name="Detter J.C."/>
            <person name="Han C."/>
            <person name="Larimer F."/>
            <person name="Land M."/>
            <person name="Hauser L."/>
            <person name="Kyrpides N."/>
            <person name="Ovchinnikova G."/>
            <person name="Stolz J."/>
        </authorList>
    </citation>
    <scope>NUCLEOTIDE SEQUENCE [LARGE SCALE GENOMIC DNA]</scope>
    <source>
        <strain evidence="1">MLS10</strain>
    </source>
</reference>
<accession>D6XVZ6</accession>
<protein>
    <submittedName>
        <fullName evidence="1">Uncharacterized protein</fullName>
    </submittedName>
</protein>
<proteinExistence type="predicted"/>
<evidence type="ECO:0000313" key="1">
    <source>
        <dbReference type="EMBL" id="ADH97769.1"/>
    </source>
</evidence>
<dbReference type="OrthoDB" id="2988956at2"/>
<keyword evidence="2" id="KW-1185">Reference proteome</keyword>
<evidence type="ECO:0000313" key="2">
    <source>
        <dbReference type="Proteomes" id="UP000000271"/>
    </source>
</evidence>
<organism evidence="1 2">
    <name type="scientific">Bacillus selenitireducens (strain ATCC 700615 / DSM 15326 / MLS10)</name>
    <dbReference type="NCBI Taxonomy" id="439292"/>
    <lineage>
        <taxon>Bacteria</taxon>
        <taxon>Bacillati</taxon>
        <taxon>Bacillota</taxon>
        <taxon>Bacilli</taxon>
        <taxon>Bacillales</taxon>
        <taxon>Bacillaceae</taxon>
        <taxon>Salisediminibacterium</taxon>
    </lineage>
</organism>
<dbReference type="EMBL" id="CP001791">
    <property type="protein sequence ID" value="ADH97769.1"/>
    <property type="molecule type" value="Genomic_DNA"/>
</dbReference>
<dbReference type="HOGENOM" id="CLU_1912853_0_0_9"/>
<sequence>MGIYLTEEEDQCVHHGIILDLLKALIEKDQKSFQDRVWAEEMEMVFVALNGVVAKKMRENNAQLRSLKVRYTFTGNESEQFANYMVYYRGYEEKKNYFIPHLNDLVNRTYRKLFTRYVMRPVEDQCQRQPSN</sequence>
<dbReference type="KEGG" id="bse:Bsel_0224"/>
<dbReference type="Proteomes" id="UP000000271">
    <property type="component" value="Chromosome"/>
</dbReference>
<name>D6XVZ6_BACIE</name>
<dbReference type="RefSeq" id="WP_013171198.1">
    <property type="nucleotide sequence ID" value="NC_014219.1"/>
</dbReference>
<dbReference type="InterPro" id="IPR058600">
    <property type="entry name" value="YhjD-like"/>
</dbReference>
<dbReference type="AlphaFoldDB" id="D6XVZ6"/>
<gene>
    <name evidence="1" type="ordered locus">Bsel_0224</name>
</gene>